<dbReference type="SUPFAM" id="SSF141868">
    <property type="entry name" value="EAL domain-like"/>
    <property type="match status" value="1"/>
</dbReference>
<dbReference type="EMBL" id="WNVG01001398">
    <property type="protein sequence ID" value="MDZ5035225.1"/>
    <property type="molecule type" value="Genomic_DNA"/>
</dbReference>
<dbReference type="InterPro" id="IPR052340">
    <property type="entry name" value="RNase_Y/CdgJ"/>
</dbReference>
<dbReference type="PROSITE" id="PS50883">
    <property type="entry name" value="EAL"/>
    <property type="match status" value="1"/>
</dbReference>
<feature type="non-terminal residue" evidence="2">
    <location>
        <position position="1"/>
    </location>
</feature>
<dbReference type="RefSeq" id="WP_322413545.1">
    <property type="nucleotide sequence ID" value="NZ_WNVG01001398.1"/>
</dbReference>
<gene>
    <name evidence="2" type="ORF">GNF81_21300</name>
</gene>
<dbReference type="Pfam" id="PF08668">
    <property type="entry name" value="HDOD"/>
    <property type="match status" value="1"/>
</dbReference>
<comment type="caution">
    <text evidence="2">The sequence shown here is derived from an EMBL/GenBank/DDBJ whole genome shotgun (WGS) entry which is preliminary data.</text>
</comment>
<sequence>YENHVTNFIGVIDIVKVDFILSSRESRKKIAFICKKNNIKMLAEKIETLEDLEEAKELGFDYFQGYYYSKPSIFLGKDIAIKNTSIFNILVELIREDYDLDKVEYIMKTDIALTYKFLRFINSSYFNFLQEIESIK</sequence>
<dbReference type="Proteomes" id="UP001289066">
    <property type="component" value="Unassembled WGS sequence"/>
</dbReference>
<dbReference type="AlphaFoldDB" id="A0AAW9J749"/>
<feature type="non-terminal residue" evidence="2">
    <location>
        <position position="136"/>
    </location>
</feature>
<dbReference type="PANTHER" id="PTHR33525:SF4">
    <property type="entry name" value="CYCLIC DI-GMP PHOSPHODIESTERASE CDGJ"/>
    <property type="match status" value="1"/>
</dbReference>
<name>A0AAW9J749_CLOPF</name>
<proteinExistence type="predicted"/>
<dbReference type="Gene3D" id="1.10.3210.10">
    <property type="entry name" value="Hypothetical protein af1432"/>
    <property type="match status" value="1"/>
</dbReference>
<dbReference type="Gene3D" id="3.20.20.450">
    <property type="entry name" value="EAL domain"/>
    <property type="match status" value="1"/>
</dbReference>
<evidence type="ECO:0000313" key="3">
    <source>
        <dbReference type="Proteomes" id="UP001289066"/>
    </source>
</evidence>
<evidence type="ECO:0000259" key="1">
    <source>
        <dbReference type="PROSITE" id="PS50883"/>
    </source>
</evidence>
<dbReference type="PANTHER" id="PTHR33525">
    <property type="match status" value="1"/>
</dbReference>
<evidence type="ECO:0000313" key="2">
    <source>
        <dbReference type="EMBL" id="MDZ5035225.1"/>
    </source>
</evidence>
<dbReference type="InterPro" id="IPR035919">
    <property type="entry name" value="EAL_sf"/>
</dbReference>
<feature type="domain" description="EAL" evidence="1">
    <location>
        <begin position="1"/>
        <end position="85"/>
    </location>
</feature>
<reference evidence="2" key="1">
    <citation type="submission" date="2019-11" db="EMBL/GenBank/DDBJ databases">
        <title>Characterization of Clostridium perfringens isolates from swine manure treated agricultural soils.</title>
        <authorList>
            <person name="Wushke S.T."/>
        </authorList>
    </citation>
    <scope>NUCLEOTIDE SEQUENCE</scope>
    <source>
        <strain evidence="2">X15</strain>
    </source>
</reference>
<protein>
    <submittedName>
        <fullName evidence="2">EAL domain-containing protein</fullName>
    </submittedName>
</protein>
<accession>A0AAW9J749</accession>
<dbReference type="InterPro" id="IPR001633">
    <property type="entry name" value="EAL_dom"/>
</dbReference>
<dbReference type="SUPFAM" id="SSF109604">
    <property type="entry name" value="HD-domain/PDEase-like"/>
    <property type="match status" value="1"/>
</dbReference>
<dbReference type="InterPro" id="IPR013976">
    <property type="entry name" value="HDOD"/>
</dbReference>
<organism evidence="2 3">
    <name type="scientific">Clostridium perfringens</name>
    <dbReference type="NCBI Taxonomy" id="1502"/>
    <lineage>
        <taxon>Bacteria</taxon>
        <taxon>Bacillati</taxon>
        <taxon>Bacillota</taxon>
        <taxon>Clostridia</taxon>
        <taxon>Eubacteriales</taxon>
        <taxon>Clostridiaceae</taxon>
        <taxon>Clostridium</taxon>
    </lineage>
</organism>
<dbReference type="Pfam" id="PF00563">
    <property type="entry name" value="EAL"/>
    <property type="match status" value="1"/>
</dbReference>